<dbReference type="InterPro" id="IPR001736">
    <property type="entry name" value="PLipase_D/transphosphatidylase"/>
</dbReference>
<dbReference type="AlphaFoldDB" id="A0A368KYQ2"/>
<dbReference type="GO" id="GO:0008808">
    <property type="term" value="F:cardiolipin synthase activity"/>
    <property type="evidence" value="ECO:0007669"/>
    <property type="project" value="InterPro"/>
</dbReference>
<evidence type="ECO:0000256" key="1">
    <source>
        <dbReference type="ARBA" id="ARBA00022475"/>
    </source>
</evidence>
<feature type="domain" description="PLD phosphodiesterase" evidence="10">
    <location>
        <begin position="118"/>
        <end position="145"/>
    </location>
</feature>
<feature type="domain" description="PLD phosphodiesterase" evidence="10">
    <location>
        <begin position="329"/>
        <end position="360"/>
    </location>
</feature>
<dbReference type="Proteomes" id="UP000252357">
    <property type="component" value="Unassembled WGS sequence"/>
</dbReference>
<feature type="active site" evidence="9">
    <location>
        <position position="334"/>
    </location>
</feature>
<evidence type="ECO:0000256" key="4">
    <source>
        <dbReference type="ARBA" id="ARBA00022737"/>
    </source>
</evidence>
<feature type="active site" evidence="9">
    <location>
        <position position="125"/>
    </location>
</feature>
<accession>A0A368KYQ2</accession>
<organism evidence="11 12">
    <name type="scientific">Parvibium lacunae</name>
    <dbReference type="NCBI Taxonomy" id="1888893"/>
    <lineage>
        <taxon>Bacteria</taxon>
        <taxon>Pseudomonadati</taxon>
        <taxon>Pseudomonadota</taxon>
        <taxon>Betaproteobacteria</taxon>
        <taxon>Burkholderiales</taxon>
        <taxon>Alcaligenaceae</taxon>
        <taxon>Parvibium</taxon>
    </lineage>
</organism>
<dbReference type="OrthoDB" id="9762009at2"/>
<comment type="catalytic activity">
    <reaction evidence="9">
        <text>2 a 1,2-diacyl-sn-glycero-3-phospho-(1'-sn-glycerol) = a cardiolipin + glycerol</text>
        <dbReference type="Rhea" id="RHEA:31451"/>
        <dbReference type="ChEBI" id="CHEBI:17754"/>
        <dbReference type="ChEBI" id="CHEBI:62237"/>
        <dbReference type="ChEBI" id="CHEBI:64716"/>
    </reaction>
</comment>
<dbReference type="PANTHER" id="PTHR21248">
    <property type="entry name" value="CARDIOLIPIN SYNTHASE"/>
    <property type="match status" value="1"/>
</dbReference>
<keyword evidence="4" id="KW-0677">Repeat</keyword>
<dbReference type="CDD" id="cd09110">
    <property type="entry name" value="PLDc_CLS_1"/>
    <property type="match status" value="1"/>
</dbReference>
<keyword evidence="3 9" id="KW-0808">Transferase</keyword>
<feature type="active site" evidence="9">
    <location>
        <position position="123"/>
    </location>
</feature>
<reference evidence="11 12" key="1">
    <citation type="journal article" date="2018" name="Int. J. Syst. Evol. Microbiol.">
        <title>Parvibium lacunae gen. nov., sp. nov., a new member of the family Alcaligenaceae isolated from a freshwater pond.</title>
        <authorList>
            <person name="Chen W.M."/>
            <person name="Xie P.B."/>
            <person name="Hsu M.Y."/>
            <person name="Sheu S.Y."/>
        </authorList>
    </citation>
    <scope>NUCLEOTIDE SEQUENCE [LARGE SCALE GENOMIC DNA]</scope>
    <source>
        <strain evidence="11 12">KMB9</strain>
    </source>
</reference>
<dbReference type="RefSeq" id="WP_114403523.1">
    <property type="nucleotide sequence ID" value="NZ_QPGB01000006.1"/>
</dbReference>
<dbReference type="PROSITE" id="PS50035">
    <property type="entry name" value="PLD"/>
    <property type="match status" value="2"/>
</dbReference>
<keyword evidence="7 9" id="KW-0594">Phospholipid biosynthesis</keyword>
<comment type="subcellular location">
    <subcellularLocation>
        <location evidence="9">Cell membrane</location>
        <topology evidence="9">Peripheral membrane protein</topology>
    </subcellularLocation>
</comment>
<protein>
    <recommendedName>
        <fullName evidence="9">Cardiolipin synthase B</fullName>
        <shortName evidence="9">CL synthase</shortName>
        <ecNumber evidence="9">2.7.8.-</ecNumber>
    </recommendedName>
</protein>
<dbReference type="EMBL" id="QPGB01000006">
    <property type="protein sequence ID" value="RCS56547.1"/>
    <property type="molecule type" value="Genomic_DNA"/>
</dbReference>
<dbReference type="GO" id="GO:0005886">
    <property type="term" value="C:plasma membrane"/>
    <property type="evidence" value="ECO:0007669"/>
    <property type="project" value="UniProtKB-SubCell"/>
</dbReference>
<comment type="similarity">
    <text evidence="9">Belongs to the phospholipase D family. Cardiolipin synthase subfamily. ClsB sub-subfamily.</text>
</comment>
<dbReference type="NCBIfam" id="NF008427">
    <property type="entry name" value="PRK11263.1"/>
    <property type="match status" value="1"/>
</dbReference>
<dbReference type="Gene3D" id="3.30.870.10">
    <property type="entry name" value="Endonuclease Chain A"/>
    <property type="match status" value="2"/>
</dbReference>
<dbReference type="SUPFAM" id="SSF56024">
    <property type="entry name" value="Phospholipase D/nuclease"/>
    <property type="match status" value="2"/>
</dbReference>
<keyword evidence="1 9" id="KW-1003">Cell membrane</keyword>
<dbReference type="InterPro" id="IPR025202">
    <property type="entry name" value="PLD-like_dom"/>
</dbReference>
<dbReference type="InterPro" id="IPR030872">
    <property type="entry name" value="Cardiolipin_synth_ClsB"/>
</dbReference>
<gene>
    <name evidence="9" type="primary">clsB</name>
    <name evidence="11" type="ORF">DU000_11305</name>
</gene>
<feature type="active site" evidence="9">
    <location>
        <position position="130"/>
    </location>
</feature>
<feature type="active site" evidence="9">
    <location>
        <position position="341"/>
    </location>
</feature>
<proteinExistence type="inferred from homology"/>
<dbReference type="CDD" id="cd09159">
    <property type="entry name" value="PLDc_ybhO_like_2"/>
    <property type="match status" value="1"/>
</dbReference>
<evidence type="ECO:0000256" key="7">
    <source>
        <dbReference type="ARBA" id="ARBA00023209"/>
    </source>
</evidence>
<keyword evidence="5 9" id="KW-0443">Lipid metabolism</keyword>
<evidence type="ECO:0000313" key="12">
    <source>
        <dbReference type="Proteomes" id="UP000252357"/>
    </source>
</evidence>
<evidence type="ECO:0000256" key="9">
    <source>
        <dbReference type="HAMAP-Rule" id="MF_01917"/>
    </source>
</evidence>
<keyword evidence="12" id="KW-1185">Reference proteome</keyword>
<dbReference type="PANTHER" id="PTHR21248:SF23">
    <property type="entry name" value="CARDIOLIPIN SYNTHASE B"/>
    <property type="match status" value="1"/>
</dbReference>
<feature type="active site" evidence="9">
    <location>
        <position position="336"/>
    </location>
</feature>
<evidence type="ECO:0000256" key="6">
    <source>
        <dbReference type="ARBA" id="ARBA00023136"/>
    </source>
</evidence>
<dbReference type="Pfam" id="PF13091">
    <property type="entry name" value="PLDc_2"/>
    <property type="match status" value="2"/>
</dbReference>
<evidence type="ECO:0000256" key="3">
    <source>
        <dbReference type="ARBA" id="ARBA00022679"/>
    </source>
</evidence>
<dbReference type="EC" id="2.7.8.-" evidence="9"/>
<keyword evidence="6 9" id="KW-0472">Membrane</keyword>
<evidence type="ECO:0000256" key="8">
    <source>
        <dbReference type="ARBA" id="ARBA00023264"/>
    </source>
</evidence>
<dbReference type="SMART" id="SM00155">
    <property type="entry name" value="PLDc"/>
    <property type="match status" value="2"/>
</dbReference>
<name>A0A368KYQ2_9BURK</name>
<comment type="caution">
    <text evidence="11">The sequence shown here is derived from an EMBL/GenBank/DDBJ whole genome shotgun (WGS) entry which is preliminary data.</text>
</comment>
<keyword evidence="8 9" id="KW-1208">Phospholipid metabolism</keyword>
<evidence type="ECO:0000256" key="2">
    <source>
        <dbReference type="ARBA" id="ARBA00022516"/>
    </source>
</evidence>
<evidence type="ECO:0000256" key="5">
    <source>
        <dbReference type="ARBA" id="ARBA00023098"/>
    </source>
</evidence>
<dbReference type="GO" id="GO:0032049">
    <property type="term" value="P:cardiolipin biosynthetic process"/>
    <property type="evidence" value="ECO:0007669"/>
    <property type="project" value="InterPro"/>
</dbReference>
<comment type="function">
    <text evidence="9">Catalyzes the phosphatidyl group transfer from one phosphatidylglycerol molecule to another to form cardiolipin (CL) (diphosphatidylglycerol) and glycerol.</text>
</comment>
<evidence type="ECO:0000259" key="10">
    <source>
        <dbReference type="PROSITE" id="PS50035"/>
    </source>
</evidence>
<keyword evidence="2 9" id="KW-0444">Lipid biosynthesis</keyword>
<evidence type="ECO:0000313" key="11">
    <source>
        <dbReference type="EMBL" id="RCS56547.1"/>
    </source>
</evidence>
<dbReference type="HAMAP" id="MF_01917">
    <property type="entry name" value="Cardiolipin_synth_ClsB"/>
    <property type="match status" value="1"/>
</dbReference>
<sequence>MTFQPDWHNGNQLHLLPSGAAYFTTLLEAIAQAQVSIYLETYIFAADAVGEAVAQALTAAAQRGVKVYLVVDGFGTLSIPVAWRLAWQQAGVALRIFRPEGPHWLWRWRWGLNANRQRLRRMHRKITVIDQQLAFLGGINIQDDHMQGDGTRLAQPRYDFAVQVQGPVVQPILALVMRQWWQLDWLYQMRPEAWYHVPWRQYARARREDWQRFWAQQRATSRVIASAQKRHTGLPQRAALVIRDNLRHRHAIESAYLQAIGQAQQEIILANAYFFPGWRFRQALCEAASRGVRVILLLQGQSEHPIQFYGSQVLYRELLHHGIEIYEYLPSFLHAKVAVIDSESRNTWATVGSSNIDPYSLLLAREANLVVQDPAFSQHLRACLQEGLAAARPVRLVDLERLPWWRRGLCWLGYGMLRLGLVLSGLASQYQK</sequence>